<dbReference type="Proteomes" id="UP000472827">
    <property type="component" value="Unassembled WGS sequence"/>
</dbReference>
<protein>
    <submittedName>
        <fullName evidence="2">Class IV adenylate cyclase</fullName>
    </submittedName>
</protein>
<proteinExistence type="predicted"/>
<dbReference type="SUPFAM" id="SSF55154">
    <property type="entry name" value="CYTH-like phosphatases"/>
    <property type="match status" value="1"/>
</dbReference>
<reference evidence="2 3" key="1">
    <citation type="submission" date="2020-02" db="EMBL/GenBank/DDBJ databases">
        <title>Genome sequencing of Aeromonas rivipollensis.</title>
        <authorList>
            <person name="Fono-Tamo Ubani E.K."/>
            <person name="Lekota K.E."/>
        </authorList>
    </citation>
    <scope>NUCLEOTIDE SEQUENCE [LARGE SCALE GENOMIC DNA]</scope>
    <source>
        <strain evidence="2 3">G78</strain>
    </source>
</reference>
<accession>A0ABX0D7L6</accession>
<evidence type="ECO:0000313" key="3">
    <source>
        <dbReference type="Proteomes" id="UP000472827"/>
    </source>
</evidence>
<feature type="domain" description="CYTH" evidence="1">
    <location>
        <begin position="8"/>
        <end position="179"/>
    </location>
</feature>
<dbReference type="CDD" id="cd07890">
    <property type="entry name" value="CYTH-like_AC_IV-like"/>
    <property type="match status" value="1"/>
</dbReference>
<keyword evidence="3" id="KW-1185">Reference proteome</keyword>
<dbReference type="PANTHER" id="PTHR21028">
    <property type="entry name" value="SI:CH211-156B7.4"/>
    <property type="match status" value="1"/>
</dbReference>
<sequence>MTTHFQGRFEVEFKYRLADSAAFLRALEALGPELMVADNHEQDCYFDTADRALAREQKSLVIRTMAPSGIRLWIVKGPGPDRCEAVNITDADKAISMVRTLGYQPVLTIAKRRSIYFLGPFHLTLDSLAGIGDFAELAIMTDEEAALPAYREQLLALAARLGLSPEMRETRSYRTLCEQSAHLRTCEKRKQEESAP</sequence>
<dbReference type="Gene3D" id="2.40.320.10">
    <property type="entry name" value="Hypothetical Protein Pfu-838710-001"/>
    <property type="match status" value="1"/>
</dbReference>
<dbReference type="PROSITE" id="PS51707">
    <property type="entry name" value="CYTH"/>
    <property type="match status" value="1"/>
</dbReference>
<dbReference type="InterPro" id="IPR008173">
    <property type="entry name" value="Adenylyl_cyclase_CyaB"/>
</dbReference>
<evidence type="ECO:0000313" key="2">
    <source>
        <dbReference type="EMBL" id="NEX90584.1"/>
    </source>
</evidence>
<evidence type="ECO:0000259" key="1">
    <source>
        <dbReference type="PROSITE" id="PS51707"/>
    </source>
</evidence>
<dbReference type="RefSeq" id="WP_163137896.1">
    <property type="nucleotide sequence ID" value="NZ_JAAILA010000031.1"/>
</dbReference>
<gene>
    <name evidence="2" type="ORF">G4923_18120</name>
</gene>
<name>A0ABX0D7L6_9GAMM</name>
<organism evidence="2 3">
    <name type="scientific">Aeromonas rivipollensis</name>
    <dbReference type="NCBI Taxonomy" id="948519"/>
    <lineage>
        <taxon>Bacteria</taxon>
        <taxon>Pseudomonadati</taxon>
        <taxon>Pseudomonadota</taxon>
        <taxon>Gammaproteobacteria</taxon>
        <taxon>Aeromonadales</taxon>
        <taxon>Aeromonadaceae</taxon>
        <taxon>Aeromonas</taxon>
    </lineage>
</organism>
<dbReference type="InterPro" id="IPR023577">
    <property type="entry name" value="CYTH_domain"/>
</dbReference>
<dbReference type="SMART" id="SM01118">
    <property type="entry name" value="CYTH"/>
    <property type="match status" value="1"/>
</dbReference>
<dbReference type="Pfam" id="PF01928">
    <property type="entry name" value="CYTH"/>
    <property type="match status" value="1"/>
</dbReference>
<dbReference type="PANTHER" id="PTHR21028:SF2">
    <property type="entry name" value="CYTH DOMAIN-CONTAINING PROTEIN"/>
    <property type="match status" value="1"/>
</dbReference>
<comment type="caution">
    <text evidence="2">The sequence shown here is derived from an EMBL/GenBank/DDBJ whole genome shotgun (WGS) entry which is preliminary data.</text>
</comment>
<dbReference type="EMBL" id="JAAILA010000031">
    <property type="protein sequence ID" value="NEX90584.1"/>
    <property type="molecule type" value="Genomic_DNA"/>
</dbReference>
<dbReference type="InterPro" id="IPR033469">
    <property type="entry name" value="CYTH-like_dom_sf"/>
</dbReference>